<feature type="domain" description="F-box" evidence="1">
    <location>
        <begin position="1"/>
        <end position="48"/>
    </location>
</feature>
<dbReference type="Gene3D" id="1.20.1280.50">
    <property type="match status" value="1"/>
</dbReference>
<keyword evidence="2" id="KW-1185">Reference proteome</keyword>
<gene>
    <name evidence="3" type="primary">LOC111442142</name>
</gene>
<dbReference type="InterPro" id="IPR055411">
    <property type="entry name" value="LRR_FXL15/At3g58940/PEG3-like"/>
</dbReference>
<dbReference type="SMART" id="SM00256">
    <property type="entry name" value="FBOX"/>
    <property type="match status" value="1"/>
</dbReference>
<dbReference type="Proteomes" id="UP000504609">
    <property type="component" value="Unplaced"/>
</dbReference>
<dbReference type="GeneID" id="111442142"/>
<accession>A0A6J1F9X2</accession>
<evidence type="ECO:0000259" key="1">
    <source>
        <dbReference type="PROSITE" id="PS50181"/>
    </source>
</evidence>
<evidence type="ECO:0000313" key="2">
    <source>
        <dbReference type="Proteomes" id="UP000504609"/>
    </source>
</evidence>
<dbReference type="InterPro" id="IPR001810">
    <property type="entry name" value="F-box_dom"/>
</dbReference>
<dbReference type="PANTHER" id="PTHR31639:SF256">
    <property type="entry name" value="OS07G0242900 PROTEIN"/>
    <property type="match status" value="1"/>
</dbReference>
<dbReference type="RefSeq" id="XP_022935190.1">
    <property type="nucleotide sequence ID" value="XM_023079422.1"/>
</dbReference>
<sequence length="420" mass="47793">MEDLPVEIIGKVLSLLQSVQDLAIASTTCKKWREAVRNHLHTLSFHSDYWPGSKSLSTRRLEVIITQMILQTTGLENLYIFMDEVDAFSASSVTAWLMHTKHTIVRLHYNVNTVPSINIIEKCGRHKLEALALANNPIDHIELAYHKFSCLNYLSLCYVIISMPDLNLLISACPKLKRLSVVHPEFTGTDETTAMEIRSSSLKDIFVEDLGKEDITLEADTLEILHLKDCSPEVFQLIGKGTLRVLKLEEVSAFELGIGDNTENLETVDLSGTALVWQGFYHLLSKASMLKRLRLWNVRIYDSDEEVVDLGSISTNFPQLSHLSICLDLRRRAFHHNLRRSFQMENVTILEVGWRENNVFFSEWVAKLVKICPKLKKLTIFGFVSGAMTNTQCHTLSCFATAFVELMRKHQHIQVGFVFA</sequence>
<dbReference type="InterPro" id="IPR036047">
    <property type="entry name" value="F-box-like_dom_sf"/>
</dbReference>
<evidence type="ECO:0000313" key="3">
    <source>
        <dbReference type="RefSeq" id="XP_022935190.1"/>
    </source>
</evidence>
<dbReference type="SUPFAM" id="SSF81383">
    <property type="entry name" value="F-box domain"/>
    <property type="match status" value="1"/>
</dbReference>
<dbReference type="PROSITE" id="PS50181">
    <property type="entry name" value="FBOX"/>
    <property type="match status" value="1"/>
</dbReference>
<name>A0A6J1F9X2_CUCMO</name>
<dbReference type="CDD" id="cd09917">
    <property type="entry name" value="F-box_SF"/>
    <property type="match status" value="1"/>
</dbReference>
<dbReference type="AlphaFoldDB" id="A0A6J1F9X2"/>
<dbReference type="InterPro" id="IPR032675">
    <property type="entry name" value="LRR_dom_sf"/>
</dbReference>
<dbReference type="Gene3D" id="3.80.10.10">
    <property type="entry name" value="Ribonuclease Inhibitor"/>
    <property type="match status" value="1"/>
</dbReference>
<dbReference type="KEGG" id="cmos:111442142"/>
<proteinExistence type="predicted"/>
<dbReference type="SUPFAM" id="SSF52047">
    <property type="entry name" value="RNI-like"/>
    <property type="match status" value="1"/>
</dbReference>
<reference evidence="3" key="1">
    <citation type="submission" date="2025-08" db="UniProtKB">
        <authorList>
            <consortium name="RefSeq"/>
        </authorList>
    </citation>
    <scope>IDENTIFICATION</scope>
    <source>
        <tissue evidence="3">Young leaves</tissue>
    </source>
</reference>
<dbReference type="Pfam" id="PF24758">
    <property type="entry name" value="LRR_At5g56370"/>
    <property type="match status" value="1"/>
</dbReference>
<dbReference type="Pfam" id="PF12937">
    <property type="entry name" value="F-box-like"/>
    <property type="match status" value="1"/>
</dbReference>
<protein>
    <submittedName>
        <fullName evidence="3">F-box/LRR-repeat protein At1g67190-like</fullName>
    </submittedName>
</protein>
<dbReference type="PANTHER" id="PTHR31639">
    <property type="entry name" value="F-BOX PROTEIN-LIKE"/>
    <property type="match status" value="1"/>
</dbReference>
<organism evidence="2 3">
    <name type="scientific">Cucurbita moschata</name>
    <name type="common">Winter crookneck squash</name>
    <name type="synonym">Cucurbita pepo var. moschata</name>
    <dbReference type="NCBI Taxonomy" id="3662"/>
    <lineage>
        <taxon>Eukaryota</taxon>
        <taxon>Viridiplantae</taxon>
        <taxon>Streptophyta</taxon>
        <taxon>Embryophyta</taxon>
        <taxon>Tracheophyta</taxon>
        <taxon>Spermatophyta</taxon>
        <taxon>Magnoliopsida</taxon>
        <taxon>eudicotyledons</taxon>
        <taxon>Gunneridae</taxon>
        <taxon>Pentapetalae</taxon>
        <taxon>rosids</taxon>
        <taxon>fabids</taxon>
        <taxon>Cucurbitales</taxon>
        <taxon>Cucurbitaceae</taxon>
        <taxon>Cucurbiteae</taxon>
        <taxon>Cucurbita</taxon>
    </lineage>
</organism>